<keyword evidence="2" id="KW-1185">Reference proteome</keyword>
<sequence length="46" mass="5081">MVEPRERDALDNKAFIVAGSLMNLNTFIEVACTQTIFRVGLAPSKL</sequence>
<dbReference type="Gramene" id="OMO72842">
    <property type="protein sequence ID" value="OMO72842"/>
    <property type="gene ID" value="CCACVL1_17569"/>
</dbReference>
<dbReference type="Proteomes" id="UP000188268">
    <property type="component" value="Unassembled WGS sequence"/>
</dbReference>
<proteinExistence type="predicted"/>
<gene>
    <name evidence="1" type="ORF">CCACVL1_17569</name>
</gene>
<protein>
    <submittedName>
        <fullName evidence="1">Uncharacterized protein</fullName>
    </submittedName>
</protein>
<organism evidence="1 2">
    <name type="scientific">Corchorus capsularis</name>
    <name type="common">Jute</name>
    <dbReference type="NCBI Taxonomy" id="210143"/>
    <lineage>
        <taxon>Eukaryota</taxon>
        <taxon>Viridiplantae</taxon>
        <taxon>Streptophyta</taxon>
        <taxon>Embryophyta</taxon>
        <taxon>Tracheophyta</taxon>
        <taxon>Spermatophyta</taxon>
        <taxon>Magnoliopsida</taxon>
        <taxon>eudicotyledons</taxon>
        <taxon>Gunneridae</taxon>
        <taxon>Pentapetalae</taxon>
        <taxon>rosids</taxon>
        <taxon>malvids</taxon>
        <taxon>Malvales</taxon>
        <taxon>Malvaceae</taxon>
        <taxon>Grewioideae</taxon>
        <taxon>Apeibeae</taxon>
        <taxon>Corchorus</taxon>
    </lineage>
</organism>
<accession>A0A1R3HRB6</accession>
<evidence type="ECO:0000313" key="2">
    <source>
        <dbReference type="Proteomes" id="UP000188268"/>
    </source>
</evidence>
<evidence type="ECO:0000313" key="1">
    <source>
        <dbReference type="EMBL" id="OMO72842.1"/>
    </source>
</evidence>
<dbReference type="EMBL" id="AWWV01011332">
    <property type="protein sequence ID" value="OMO72842.1"/>
    <property type="molecule type" value="Genomic_DNA"/>
</dbReference>
<feature type="non-terminal residue" evidence="1">
    <location>
        <position position="46"/>
    </location>
</feature>
<reference evidence="1 2" key="1">
    <citation type="submission" date="2013-09" db="EMBL/GenBank/DDBJ databases">
        <title>Corchorus capsularis genome sequencing.</title>
        <authorList>
            <person name="Alam M."/>
            <person name="Haque M.S."/>
            <person name="Islam M.S."/>
            <person name="Emdad E.M."/>
            <person name="Islam M.M."/>
            <person name="Ahmed B."/>
            <person name="Halim A."/>
            <person name="Hossen Q.M.M."/>
            <person name="Hossain M.Z."/>
            <person name="Ahmed R."/>
            <person name="Khan M.M."/>
            <person name="Islam R."/>
            <person name="Rashid M.M."/>
            <person name="Khan S.A."/>
            <person name="Rahman M.S."/>
            <person name="Alam M."/>
        </authorList>
    </citation>
    <scope>NUCLEOTIDE SEQUENCE [LARGE SCALE GENOMIC DNA]</scope>
    <source>
        <strain evidence="2">cv. CVL-1</strain>
        <tissue evidence="1">Whole seedling</tissue>
    </source>
</reference>
<comment type="caution">
    <text evidence="1">The sequence shown here is derived from an EMBL/GenBank/DDBJ whole genome shotgun (WGS) entry which is preliminary data.</text>
</comment>
<dbReference type="AlphaFoldDB" id="A0A1R3HRB6"/>
<name>A0A1R3HRB6_COCAP</name>